<keyword evidence="2" id="KW-0808">Transferase</keyword>
<dbReference type="EMBL" id="CP024201">
    <property type="protein sequence ID" value="ATQ41927.1"/>
    <property type="molecule type" value="Genomic_DNA"/>
</dbReference>
<evidence type="ECO:0000313" key="2">
    <source>
        <dbReference type="EMBL" id="ATQ41927.1"/>
    </source>
</evidence>
<dbReference type="PANTHER" id="PTHR10285">
    <property type="entry name" value="URIDINE KINASE"/>
    <property type="match status" value="1"/>
</dbReference>
<sequence length="224" mass="24590">MTKRLSDASQRPLLIAVSGGSGSGKSTLAHALQARLPEGCVRLIIEDDYYRDFWDEPGFDPASFDFDDVAAKDHALLATHLAALREGETVQAPVYCFETHRRKGEPAAVAPAPVVVVEGAHLLCTPALADLFDLRIFVDTPADVRFIRRLIRDQIQRGRTAQSVIDQYLATVRPAHERLIEPSRGRADLIIADARGAVIPDDPTEFDRLLAPVLGHPLLKTLTL</sequence>
<proteinExistence type="predicted"/>
<keyword evidence="2" id="KW-0418">Kinase</keyword>
<dbReference type="GO" id="GO:0005524">
    <property type="term" value="F:ATP binding"/>
    <property type="evidence" value="ECO:0007669"/>
    <property type="project" value="InterPro"/>
</dbReference>
<dbReference type="Gene3D" id="3.40.50.300">
    <property type="entry name" value="P-loop containing nucleotide triphosphate hydrolases"/>
    <property type="match status" value="1"/>
</dbReference>
<dbReference type="PRINTS" id="PR00988">
    <property type="entry name" value="URIDINKINASE"/>
</dbReference>
<protein>
    <submittedName>
        <fullName evidence="2">Uridine kinase</fullName>
    </submittedName>
</protein>
<dbReference type="SUPFAM" id="SSF52540">
    <property type="entry name" value="P-loop containing nucleoside triphosphate hydrolases"/>
    <property type="match status" value="1"/>
</dbReference>
<organism evidence="2 3">
    <name type="scientific">Caulobacter mirabilis</name>
    <dbReference type="NCBI Taxonomy" id="69666"/>
    <lineage>
        <taxon>Bacteria</taxon>
        <taxon>Pseudomonadati</taxon>
        <taxon>Pseudomonadota</taxon>
        <taxon>Alphaproteobacteria</taxon>
        <taxon>Caulobacterales</taxon>
        <taxon>Caulobacteraceae</taxon>
        <taxon>Caulobacter</taxon>
    </lineage>
</organism>
<dbReference type="RefSeq" id="WP_099621183.1">
    <property type="nucleotide sequence ID" value="NZ_CP024201.1"/>
</dbReference>
<dbReference type="Proteomes" id="UP000228945">
    <property type="component" value="Chromosome"/>
</dbReference>
<dbReference type="OrthoDB" id="9777642at2"/>
<keyword evidence="3" id="KW-1185">Reference proteome</keyword>
<feature type="domain" description="Phosphoribulokinase/uridine kinase" evidence="1">
    <location>
        <begin position="14"/>
        <end position="192"/>
    </location>
</feature>
<dbReference type="Pfam" id="PF00485">
    <property type="entry name" value="PRK"/>
    <property type="match status" value="1"/>
</dbReference>
<dbReference type="KEGG" id="cmb:CSW64_05625"/>
<evidence type="ECO:0000259" key="1">
    <source>
        <dbReference type="Pfam" id="PF00485"/>
    </source>
</evidence>
<dbReference type="AlphaFoldDB" id="A0A2D2AVD9"/>
<dbReference type="InterPro" id="IPR027417">
    <property type="entry name" value="P-loop_NTPase"/>
</dbReference>
<gene>
    <name evidence="2" type="ORF">CSW64_05625</name>
</gene>
<evidence type="ECO:0000313" key="3">
    <source>
        <dbReference type="Proteomes" id="UP000228945"/>
    </source>
</evidence>
<dbReference type="GO" id="GO:0016301">
    <property type="term" value="F:kinase activity"/>
    <property type="evidence" value="ECO:0007669"/>
    <property type="project" value="UniProtKB-KW"/>
</dbReference>
<dbReference type="NCBIfam" id="NF004018">
    <property type="entry name" value="PRK05480.1"/>
    <property type="match status" value="1"/>
</dbReference>
<accession>A0A2D2AVD9</accession>
<dbReference type="InterPro" id="IPR006083">
    <property type="entry name" value="PRK/URK"/>
</dbReference>
<name>A0A2D2AVD9_9CAUL</name>
<reference evidence="2 3" key="1">
    <citation type="submission" date="2017-10" db="EMBL/GenBank/DDBJ databases">
        <title>Genome sequence of Caulobacter mirabilis FWC38.</title>
        <authorList>
            <person name="Fiebig A."/>
            <person name="Crosson S."/>
        </authorList>
    </citation>
    <scope>NUCLEOTIDE SEQUENCE [LARGE SCALE GENOMIC DNA]</scope>
    <source>
        <strain evidence="2 3">FWC 38</strain>
    </source>
</reference>